<dbReference type="Proteomes" id="UP001189429">
    <property type="component" value="Unassembled WGS sequence"/>
</dbReference>
<comment type="caution">
    <text evidence="2">The sequence shown here is derived from an EMBL/GenBank/DDBJ whole genome shotgun (WGS) entry which is preliminary data.</text>
</comment>
<sequence length="184" mass="19568">PPPPPLSPPPPSSSSSSSSSFLFLLPSVPSPSSSSPSSSALCAAGVASLSEPFWFEQLNCVQAGPRDPEDEAEVQTAFACQVVAWTVTLRLFPSATLLALNPKGFGFLAHDLYRRAFPLDRFDARFVMMYRDARDVVESFGSIFFKPAAEGDGKGSDKGKGKPKGKGKGKGKARASRALRAKCQ</sequence>
<evidence type="ECO:0000313" key="3">
    <source>
        <dbReference type="Proteomes" id="UP001189429"/>
    </source>
</evidence>
<feature type="non-terminal residue" evidence="2">
    <location>
        <position position="1"/>
    </location>
</feature>
<feature type="non-terminal residue" evidence="2">
    <location>
        <position position="184"/>
    </location>
</feature>
<feature type="region of interest" description="Disordered" evidence="1">
    <location>
        <begin position="1"/>
        <end position="21"/>
    </location>
</feature>
<feature type="region of interest" description="Disordered" evidence="1">
    <location>
        <begin position="147"/>
        <end position="184"/>
    </location>
</feature>
<keyword evidence="3" id="KW-1185">Reference proteome</keyword>
<feature type="compositionally biased region" description="Pro residues" evidence="1">
    <location>
        <begin position="1"/>
        <end position="12"/>
    </location>
</feature>
<feature type="compositionally biased region" description="Basic residues" evidence="1">
    <location>
        <begin position="161"/>
        <end position="184"/>
    </location>
</feature>
<evidence type="ECO:0000313" key="2">
    <source>
        <dbReference type="EMBL" id="CAK0794168.1"/>
    </source>
</evidence>
<protein>
    <recommendedName>
        <fullName evidence="4">Protein-tyrosine sulfotransferase</fullName>
    </recommendedName>
</protein>
<feature type="compositionally biased region" description="Basic and acidic residues" evidence="1">
    <location>
        <begin position="149"/>
        <end position="160"/>
    </location>
</feature>
<gene>
    <name evidence="2" type="ORF">PCOR1329_LOCUS4245</name>
</gene>
<evidence type="ECO:0008006" key="4">
    <source>
        <dbReference type="Google" id="ProtNLM"/>
    </source>
</evidence>
<reference evidence="2" key="1">
    <citation type="submission" date="2023-10" db="EMBL/GenBank/DDBJ databases">
        <authorList>
            <person name="Chen Y."/>
            <person name="Shah S."/>
            <person name="Dougan E. K."/>
            <person name="Thang M."/>
            <person name="Chan C."/>
        </authorList>
    </citation>
    <scope>NUCLEOTIDE SEQUENCE [LARGE SCALE GENOMIC DNA]</scope>
</reference>
<proteinExistence type="predicted"/>
<organism evidence="2 3">
    <name type="scientific">Prorocentrum cordatum</name>
    <dbReference type="NCBI Taxonomy" id="2364126"/>
    <lineage>
        <taxon>Eukaryota</taxon>
        <taxon>Sar</taxon>
        <taxon>Alveolata</taxon>
        <taxon>Dinophyceae</taxon>
        <taxon>Prorocentrales</taxon>
        <taxon>Prorocentraceae</taxon>
        <taxon>Prorocentrum</taxon>
    </lineage>
</organism>
<evidence type="ECO:0000256" key="1">
    <source>
        <dbReference type="SAM" id="MobiDB-lite"/>
    </source>
</evidence>
<name>A0ABN9PRP7_9DINO</name>
<dbReference type="EMBL" id="CAUYUJ010001108">
    <property type="protein sequence ID" value="CAK0794168.1"/>
    <property type="molecule type" value="Genomic_DNA"/>
</dbReference>
<accession>A0ABN9PRP7</accession>